<dbReference type="UniPathway" id="UPA00674"/>
<evidence type="ECO:0000313" key="3">
    <source>
        <dbReference type="Proteomes" id="UP000800041"/>
    </source>
</evidence>
<feature type="region of interest" description="Disordered" evidence="1">
    <location>
        <begin position="14"/>
        <end position="40"/>
    </location>
</feature>
<dbReference type="Proteomes" id="UP000800041">
    <property type="component" value="Unassembled WGS sequence"/>
</dbReference>
<dbReference type="InterPro" id="IPR029058">
    <property type="entry name" value="AB_hydrolase_fold"/>
</dbReference>
<dbReference type="EMBL" id="ML977139">
    <property type="protein sequence ID" value="KAF1991466.1"/>
    <property type="molecule type" value="Genomic_DNA"/>
</dbReference>
<proteinExistence type="predicted"/>
<name>A0A6G1HE01_9PEZI</name>
<evidence type="ECO:0000313" key="2">
    <source>
        <dbReference type="EMBL" id="KAF1991466.1"/>
    </source>
</evidence>
<organism evidence="2 3">
    <name type="scientific">Aulographum hederae CBS 113979</name>
    <dbReference type="NCBI Taxonomy" id="1176131"/>
    <lineage>
        <taxon>Eukaryota</taxon>
        <taxon>Fungi</taxon>
        <taxon>Dikarya</taxon>
        <taxon>Ascomycota</taxon>
        <taxon>Pezizomycotina</taxon>
        <taxon>Dothideomycetes</taxon>
        <taxon>Pleosporomycetidae</taxon>
        <taxon>Aulographales</taxon>
        <taxon>Aulographaceae</taxon>
    </lineage>
</organism>
<evidence type="ECO:0000256" key="1">
    <source>
        <dbReference type="SAM" id="MobiDB-lite"/>
    </source>
</evidence>
<dbReference type="SUPFAM" id="SSF53474">
    <property type="entry name" value="alpha/beta-Hydrolases"/>
    <property type="match status" value="1"/>
</dbReference>
<reference evidence="2" key="1">
    <citation type="journal article" date="2020" name="Stud. Mycol.">
        <title>101 Dothideomycetes genomes: a test case for predicting lifestyles and emergence of pathogens.</title>
        <authorList>
            <person name="Haridas S."/>
            <person name="Albert R."/>
            <person name="Binder M."/>
            <person name="Bloem J."/>
            <person name="Labutti K."/>
            <person name="Salamov A."/>
            <person name="Andreopoulos B."/>
            <person name="Baker S."/>
            <person name="Barry K."/>
            <person name="Bills G."/>
            <person name="Bluhm B."/>
            <person name="Cannon C."/>
            <person name="Castanera R."/>
            <person name="Culley D."/>
            <person name="Daum C."/>
            <person name="Ezra D."/>
            <person name="Gonzalez J."/>
            <person name="Henrissat B."/>
            <person name="Kuo A."/>
            <person name="Liang C."/>
            <person name="Lipzen A."/>
            <person name="Lutzoni F."/>
            <person name="Magnuson J."/>
            <person name="Mondo S."/>
            <person name="Nolan M."/>
            <person name="Ohm R."/>
            <person name="Pangilinan J."/>
            <person name="Park H.-J."/>
            <person name="Ramirez L."/>
            <person name="Alfaro M."/>
            <person name="Sun H."/>
            <person name="Tritt A."/>
            <person name="Yoshinaga Y."/>
            <person name="Zwiers L.-H."/>
            <person name="Turgeon B."/>
            <person name="Goodwin S."/>
            <person name="Spatafora J."/>
            <person name="Crous P."/>
            <person name="Grigoriev I."/>
        </authorList>
    </citation>
    <scope>NUCLEOTIDE SEQUENCE</scope>
    <source>
        <strain evidence="2">CBS 113979</strain>
    </source>
</reference>
<dbReference type="GO" id="GO:0015996">
    <property type="term" value="P:chlorophyll catabolic process"/>
    <property type="evidence" value="ECO:0007669"/>
    <property type="project" value="UniProtKB-UniPathway"/>
</dbReference>
<dbReference type="PANTHER" id="PTHR33428">
    <property type="entry name" value="CHLOROPHYLLASE-2, CHLOROPLASTIC"/>
    <property type="match status" value="1"/>
</dbReference>
<dbReference type="Gene3D" id="3.40.50.1820">
    <property type="entry name" value="alpha/beta hydrolase"/>
    <property type="match status" value="1"/>
</dbReference>
<dbReference type="OrthoDB" id="3506780at2759"/>
<protein>
    <submittedName>
        <fullName evidence="2">Uncharacterized protein</fullName>
    </submittedName>
</protein>
<sequence length="300" mass="32264">MDLSDPLKFFQIAASNPGSPISTGTKGEPAVTPSNAPVDESGGSGLYKANWSVPVPFIERHTIYAPKTPVAGMKMPIIGWAEGGCGSGGLMFKNFMTELASHGYMIIANGAPATANAAKTASTSQAYWITEGINWVVQSAEKKEFKDKYGEVDLEKIAVAGQSCGGLEAYSASYADERVKQTVLFNSGCLTPSKQEFLPLIKAPVSYFLGGVTDVGYQNGNYDFSVLSKRLPGLVASLDVGHLSTYWQFQGGAVGKVAVQFFNAVMKDDKQAQDLFKNPDTRLKTEGWNVTVTDDWPQKM</sequence>
<dbReference type="PANTHER" id="PTHR33428:SF14">
    <property type="entry name" value="CARBOXYLESTERASE TYPE B DOMAIN-CONTAINING PROTEIN"/>
    <property type="match status" value="1"/>
</dbReference>
<gene>
    <name evidence="2" type="ORF">K402DRAFT_323048</name>
</gene>
<keyword evidence="3" id="KW-1185">Reference proteome</keyword>
<accession>A0A6G1HE01</accession>
<dbReference type="AlphaFoldDB" id="A0A6G1HE01"/>
<feature type="compositionally biased region" description="Polar residues" evidence="1">
    <location>
        <begin position="14"/>
        <end position="25"/>
    </location>
</feature>